<name>A0ABS3D094_9ALTE</name>
<dbReference type="RefSeq" id="WP_206596665.1">
    <property type="nucleotide sequence ID" value="NZ_JAFKCS010000195.1"/>
</dbReference>
<evidence type="ECO:0000313" key="1">
    <source>
        <dbReference type="EMBL" id="MBN7822801.1"/>
    </source>
</evidence>
<evidence type="ECO:0008006" key="3">
    <source>
        <dbReference type="Google" id="ProtNLM"/>
    </source>
</evidence>
<sequence>MRRDSGSLVEGAPGASGFIGWIRGCTLLLSVVLLAGCAGRGAEPPKPATNPLENMNELLLSLAQRLETLATGDRELALALRSQAESLDSLGRSQPALEAIDKALALAPDAELQQELLSTKAAILFSLDRASDALAILVPMLALEQSPSAEQMAAGQGDLSQEYIVAAFCYMRLERWSDAARALSRTQPAGPEDDLAAYVALTYSYIKARSGESVSDAWLDAQVEFSAANDAGHYGALIQMWRGDFNRDQIAKGLSALKGTEQQDALGEVLFHRMAYARYVENDPDMAAELYGRLNDLAPYGNIEWIYARQFVGTVR</sequence>
<dbReference type="InterPro" id="IPR011990">
    <property type="entry name" value="TPR-like_helical_dom_sf"/>
</dbReference>
<dbReference type="EMBL" id="JAFKCS010000195">
    <property type="protein sequence ID" value="MBN7822801.1"/>
    <property type="molecule type" value="Genomic_DNA"/>
</dbReference>
<protein>
    <recommendedName>
        <fullName evidence="3">Tetratricopeptide repeat protein</fullName>
    </recommendedName>
</protein>
<proteinExistence type="predicted"/>
<gene>
    <name evidence="1" type="ORF">J0A65_23260</name>
</gene>
<comment type="caution">
    <text evidence="1">The sequence shown here is derived from an EMBL/GenBank/DDBJ whole genome shotgun (WGS) entry which is preliminary data.</text>
</comment>
<dbReference type="Proteomes" id="UP000663992">
    <property type="component" value="Unassembled WGS sequence"/>
</dbReference>
<accession>A0ABS3D094</accession>
<evidence type="ECO:0000313" key="2">
    <source>
        <dbReference type="Proteomes" id="UP000663992"/>
    </source>
</evidence>
<organism evidence="1 2">
    <name type="scientific">Bowmanella yangjiangensis</name>
    <dbReference type="NCBI Taxonomy" id="2811230"/>
    <lineage>
        <taxon>Bacteria</taxon>
        <taxon>Pseudomonadati</taxon>
        <taxon>Pseudomonadota</taxon>
        <taxon>Gammaproteobacteria</taxon>
        <taxon>Alteromonadales</taxon>
        <taxon>Alteromonadaceae</taxon>
        <taxon>Bowmanella</taxon>
    </lineage>
</organism>
<dbReference type="SUPFAM" id="SSF48452">
    <property type="entry name" value="TPR-like"/>
    <property type="match status" value="1"/>
</dbReference>
<keyword evidence="2" id="KW-1185">Reference proteome</keyword>
<reference evidence="1 2" key="1">
    <citation type="submission" date="2021-03" db="EMBL/GenBank/DDBJ databases">
        <title>novel species isolated from a fishpond in China.</title>
        <authorList>
            <person name="Lu H."/>
            <person name="Cai Z."/>
        </authorList>
    </citation>
    <scope>NUCLEOTIDE SEQUENCE [LARGE SCALE GENOMIC DNA]</scope>
    <source>
        <strain evidence="1 2">Y57</strain>
    </source>
</reference>
<dbReference type="Gene3D" id="1.25.40.10">
    <property type="entry name" value="Tetratricopeptide repeat domain"/>
    <property type="match status" value="1"/>
</dbReference>